<evidence type="ECO:0000256" key="2">
    <source>
        <dbReference type="ARBA" id="ARBA00022475"/>
    </source>
</evidence>
<name>A0A1D9G4C5_MOOP1</name>
<keyword evidence="6 8" id="KW-1133">Transmembrane helix</keyword>
<protein>
    <submittedName>
        <fullName evidence="9">Glycosyltransferase family 39 protein</fullName>
        <ecNumber evidence="9">2.4.-.-</ecNumber>
    </submittedName>
</protein>
<keyword evidence="5 8" id="KW-0812">Transmembrane</keyword>
<evidence type="ECO:0000256" key="7">
    <source>
        <dbReference type="ARBA" id="ARBA00023136"/>
    </source>
</evidence>
<feature type="transmembrane region" description="Helical" evidence="8">
    <location>
        <begin position="207"/>
        <end position="227"/>
    </location>
</feature>
<accession>A0A1D9G4C5</accession>
<sequence length="511" mass="59518">MQFIIKTILGLYEKFSPIKRWLPILFILLTALILYHHQIDRQSLWIDELYSVRDVKTGKGFPPQNLIRPIYYLLLSVWMKFGNSDAWLRSLASFFGIGSIFLTYLISCRLMSKFEGYIAAILLTLSPLFVYHSQQVRMYSLTTFSGLLGTLFMIQVLERPSNFAMAWWAVFRLISILTLPLNVTLIFADLFLVIIKFRGQYNVVIKFAKWLLIMCVVWSPLLLLKLIPATRNFSTDPVQQSRPSPNIVNWIRFLREFVVLPPFLADNVNPDNSLIWVYRIITLSLIILVGIALVTALRKENSSKTLWVAAWGFLPVMQIFLASNLFFSIWLDRYLLFTVPYFLILLASALVKVWHRNTIIALIIIFLYGLAVFNGLSNYYRADLHRDFRGMVHMIKTHEKDDDIVVWAIESWINTLPLFHYDHGSAEIVVAPRPPSSRTKLKEGSMEDWFEELPATKSRLWLLCKLNSKNEEVFNNIVTQMYQIQAHQRFKDQNGKLNYHVFLVLPTHHQG</sequence>
<feature type="transmembrane region" description="Helical" evidence="8">
    <location>
        <begin position="358"/>
        <end position="380"/>
    </location>
</feature>
<proteinExistence type="predicted"/>
<dbReference type="EMBL" id="CP017708">
    <property type="protein sequence ID" value="AOY82468.1"/>
    <property type="molecule type" value="Genomic_DNA"/>
</dbReference>
<evidence type="ECO:0000256" key="6">
    <source>
        <dbReference type="ARBA" id="ARBA00022989"/>
    </source>
</evidence>
<organism evidence="9 10">
    <name type="scientific">Moorena producens (strain JHB)</name>
    <dbReference type="NCBI Taxonomy" id="1454205"/>
    <lineage>
        <taxon>Bacteria</taxon>
        <taxon>Bacillati</taxon>
        <taxon>Cyanobacteriota</taxon>
        <taxon>Cyanophyceae</taxon>
        <taxon>Coleofasciculales</taxon>
        <taxon>Coleofasciculaceae</taxon>
        <taxon>Moorena</taxon>
    </lineage>
</organism>
<dbReference type="PANTHER" id="PTHR33908:SF11">
    <property type="entry name" value="MEMBRANE PROTEIN"/>
    <property type="match status" value="1"/>
</dbReference>
<feature type="transmembrane region" description="Helical" evidence="8">
    <location>
        <begin position="276"/>
        <end position="294"/>
    </location>
</feature>
<evidence type="ECO:0000256" key="3">
    <source>
        <dbReference type="ARBA" id="ARBA00022676"/>
    </source>
</evidence>
<evidence type="ECO:0000256" key="4">
    <source>
        <dbReference type="ARBA" id="ARBA00022679"/>
    </source>
</evidence>
<comment type="subcellular location">
    <subcellularLocation>
        <location evidence="1">Cell membrane</location>
        <topology evidence="1">Multi-pass membrane protein</topology>
    </subcellularLocation>
</comment>
<gene>
    <name evidence="9" type="ORF">BJP36_23710</name>
</gene>
<evidence type="ECO:0000256" key="8">
    <source>
        <dbReference type="SAM" id="Phobius"/>
    </source>
</evidence>
<feature type="transmembrane region" description="Helical" evidence="8">
    <location>
        <begin position="138"/>
        <end position="157"/>
    </location>
</feature>
<dbReference type="EC" id="2.4.-.-" evidence="9"/>
<dbReference type="GO" id="GO:0016763">
    <property type="term" value="F:pentosyltransferase activity"/>
    <property type="evidence" value="ECO:0007669"/>
    <property type="project" value="TreeGrafter"/>
</dbReference>
<dbReference type="GO" id="GO:0005886">
    <property type="term" value="C:plasma membrane"/>
    <property type="evidence" value="ECO:0007669"/>
    <property type="project" value="UniProtKB-SubCell"/>
</dbReference>
<dbReference type="PANTHER" id="PTHR33908">
    <property type="entry name" value="MANNOSYLTRANSFERASE YKCB-RELATED"/>
    <property type="match status" value="1"/>
</dbReference>
<keyword evidence="7 8" id="KW-0472">Membrane</keyword>
<feature type="transmembrane region" description="Helical" evidence="8">
    <location>
        <begin position="86"/>
        <end position="107"/>
    </location>
</feature>
<feature type="transmembrane region" description="Helical" evidence="8">
    <location>
        <begin position="21"/>
        <end position="39"/>
    </location>
</feature>
<evidence type="ECO:0000313" key="10">
    <source>
        <dbReference type="Proteomes" id="UP000176944"/>
    </source>
</evidence>
<keyword evidence="3 9" id="KW-0328">Glycosyltransferase</keyword>
<dbReference type="AlphaFoldDB" id="A0A1D9G4C5"/>
<dbReference type="GO" id="GO:0009103">
    <property type="term" value="P:lipopolysaccharide biosynthetic process"/>
    <property type="evidence" value="ECO:0007669"/>
    <property type="project" value="UniProtKB-ARBA"/>
</dbReference>
<feature type="transmembrane region" description="Helical" evidence="8">
    <location>
        <begin position="333"/>
        <end position="351"/>
    </location>
</feature>
<dbReference type="Proteomes" id="UP000176944">
    <property type="component" value="Chromosome"/>
</dbReference>
<keyword evidence="4 9" id="KW-0808">Transferase</keyword>
<feature type="transmembrane region" description="Helical" evidence="8">
    <location>
        <begin position="306"/>
        <end position="327"/>
    </location>
</feature>
<keyword evidence="2" id="KW-1003">Cell membrane</keyword>
<reference evidence="10" key="1">
    <citation type="submission" date="2016-10" db="EMBL/GenBank/DDBJ databases">
        <title>Comparative genomics uncovers the prolific and rare metabolic potential of the cyanobacterial genus Moorea.</title>
        <authorList>
            <person name="Leao T."/>
            <person name="Castelao G."/>
            <person name="Korobeynikov A."/>
            <person name="Monroe E.A."/>
            <person name="Podell S."/>
            <person name="Glukhov E."/>
            <person name="Allen E."/>
            <person name="Gerwick W.H."/>
            <person name="Gerwick L."/>
        </authorList>
    </citation>
    <scope>NUCLEOTIDE SEQUENCE [LARGE SCALE GENOMIC DNA]</scope>
    <source>
        <strain evidence="10">JHB</strain>
    </source>
</reference>
<feature type="transmembrane region" description="Helical" evidence="8">
    <location>
        <begin position="169"/>
        <end position="195"/>
    </location>
</feature>
<evidence type="ECO:0000256" key="1">
    <source>
        <dbReference type="ARBA" id="ARBA00004651"/>
    </source>
</evidence>
<dbReference type="InterPro" id="IPR050297">
    <property type="entry name" value="LipidA_mod_glycosyltrf_83"/>
</dbReference>
<evidence type="ECO:0000313" key="9">
    <source>
        <dbReference type="EMBL" id="AOY82468.1"/>
    </source>
</evidence>
<evidence type="ECO:0000256" key="5">
    <source>
        <dbReference type="ARBA" id="ARBA00022692"/>
    </source>
</evidence>